<dbReference type="Proteomes" id="UP001152024">
    <property type="component" value="Unassembled WGS sequence"/>
</dbReference>
<accession>A0ABQ8QXZ6</accession>
<comment type="caution">
    <text evidence="2">The sequence shown here is derived from an EMBL/GenBank/DDBJ whole genome shotgun (WGS) entry which is preliminary data.</text>
</comment>
<name>A0ABQ8QXZ6_FUSEQ</name>
<evidence type="ECO:0000256" key="1">
    <source>
        <dbReference type="SAM" id="MobiDB-lite"/>
    </source>
</evidence>
<proteinExistence type="predicted"/>
<evidence type="ECO:0000313" key="3">
    <source>
        <dbReference type="Proteomes" id="UP001152024"/>
    </source>
</evidence>
<protein>
    <submittedName>
        <fullName evidence="2">Uncharacterized protein</fullName>
    </submittedName>
</protein>
<evidence type="ECO:0000313" key="2">
    <source>
        <dbReference type="EMBL" id="KAJ4114783.1"/>
    </source>
</evidence>
<feature type="compositionally biased region" description="Low complexity" evidence="1">
    <location>
        <begin position="201"/>
        <end position="212"/>
    </location>
</feature>
<organism evidence="2 3">
    <name type="scientific">Fusarium equiseti</name>
    <name type="common">Fusarium scirpi</name>
    <dbReference type="NCBI Taxonomy" id="61235"/>
    <lineage>
        <taxon>Eukaryota</taxon>
        <taxon>Fungi</taxon>
        <taxon>Dikarya</taxon>
        <taxon>Ascomycota</taxon>
        <taxon>Pezizomycotina</taxon>
        <taxon>Sordariomycetes</taxon>
        <taxon>Hypocreomycetidae</taxon>
        <taxon>Hypocreales</taxon>
        <taxon>Nectriaceae</taxon>
        <taxon>Fusarium</taxon>
        <taxon>Fusarium incarnatum-equiseti species complex</taxon>
    </lineage>
</organism>
<sequence>MDDPKHIRHQHFHQGVYSANTEADGRWQFTLKDLAGLLPITPTYNDRKFTGIYMPFYTHMKDINPEDIGAYAGQFQVSLWGQQTDHDLNTSNRANKGPHYYIALRAPDSCRNAVPIILLDWTDTSISSDVFHLAERTVVLLLNSYTSDMMSVNEGVQGDVDMHIMMRTRALLMGRPSDEARRASGWPLLSPVDATGSAQPSSSTWSISRYST</sequence>
<keyword evidence="3" id="KW-1185">Reference proteome</keyword>
<dbReference type="EMBL" id="JAOQBH010000028">
    <property type="protein sequence ID" value="KAJ4114783.1"/>
    <property type="molecule type" value="Genomic_DNA"/>
</dbReference>
<feature type="region of interest" description="Disordered" evidence="1">
    <location>
        <begin position="193"/>
        <end position="212"/>
    </location>
</feature>
<reference evidence="2" key="1">
    <citation type="submission" date="2022-09" db="EMBL/GenBank/DDBJ databases">
        <title>Fusarium specimens isolated from Avocado Roots.</title>
        <authorList>
            <person name="Stajich J."/>
            <person name="Roper C."/>
            <person name="Heimlech-Rivalta G."/>
        </authorList>
    </citation>
    <scope>NUCLEOTIDE SEQUENCE</scope>
    <source>
        <strain evidence="2">CF00095</strain>
    </source>
</reference>
<gene>
    <name evidence="2" type="ORF">NW768_011337</name>
</gene>